<dbReference type="Proteomes" id="UP000037175">
    <property type="component" value="Unassembled WGS sequence"/>
</dbReference>
<keyword evidence="12 13" id="KW-0003">3Fe-4S</keyword>
<dbReference type="Gene3D" id="3.40.50.700">
    <property type="entry name" value="NADH:ubiquinone oxidoreductase-like, 20kDa subunit"/>
    <property type="match status" value="1"/>
</dbReference>
<organism evidence="16 17">
    <name type="scientific">Thermincola ferriacetica</name>
    <dbReference type="NCBI Taxonomy" id="281456"/>
    <lineage>
        <taxon>Bacteria</taxon>
        <taxon>Bacillati</taxon>
        <taxon>Bacillota</taxon>
        <taxon>Clostridia</taxon>
        <taxon>Eubacteriales</taxon>
        <taxon>Thermincolaceae</taxon>
        <taxon>Thermincola</taxon>
    </lineage>
</organism>
<dbReference type="PROSITE" id="PS51318">
    <property type="entry name" value="TAT"/>
    <property type="match status" value="1"/>
</dbReference>
<feature type="binding site" evidence="13">
    <location>
        <position position="63"/>
    </location>
    <ligand>
        <name>[4Fe-4S] cluster</name>
        <dbReference type="ChEBI" id="CHEBI:49883"/>
        <label>1</label>
    </ligand>
</feature>
<dbReference type="PATRIC" id="fig|281456.6.peg.2497"/>
<dbReference type="Gene3D" id="4.10.480.10">
    <property type="entry name" value="Cytochrome-c3 hydrogenase, C-terminal domain"/>
    <property type="match status" value="1"/>
</dbReference>
<evidence type="ECO:0000256" key="3">
    <source>
        <dbReference type="ARBA" id="ARBA00004196"/>
    </source>
</evidence>
<feature type="binding site" evidence="13">
    <location>
        <position position="272"/>
    </location>
    <ligand>
        <name>[3Fe-4S] cluster</name>
        <dbReference type="ChEBI" id="CHEBI:21137"/>
    </ligand>
</feature>
<gene>
    <name evidence="16" type="ORF">Tfer_2359</name>
</gene>
<dbReference type="GO" id="GO:0016020">
    <property type="term" value="C:membrane"/>
    <property type="evidence" value="ECO:0007669"/>
    <property type="project" value="TreeGrafter"/>
</dbReference>
<evidence type="ECO:0000256" key="12">
    <source>
        <dbReference type="ARBA" id="ARBA00023291"/>
    </source>
</evidence>
<reference evidence="17" key="1">
    <citation type="submission" date="2015-07" db="EMBL/GenBank/DDBJ databases">
        <title>Complete Genome of Thermincola ferriacetica strain Z-0001T.</title>
        <authorList>
            <person name="Lusk B."/>
            <person name="Badalamenti J.P."/>
            <person name="Parameswaran P."/>
            <person name="Bond D.R."/>
            <person name="Torres C.I."/>
        </authorList>
    </citation>
    <scope>NUCLEOTIDE SEQUENCE [LARGE SCALE GENOMIC DNA]</scope>
    <source>
        <strain evidence="17">Z-0001</strain>
    </source>
</reference>
<dbReference type="GO" id="GO:0044569">
    <property type="term" value="C:[Ni-Fe] hydrogenase complex"/>
    <property type="evidence" value="ECO:0007669"/>
    <property type="project" value="TreeGrafter"/>
</dbReference>
<feature type="domain" description="NADH:ubiquinone oxidoreductase-like 20kDa subunit" evidence="14">
    <location>
        <begin position="60"/>
        <end position="204"/>
    </location>
</feature>
<keyword evidence="7 13" id="KW-0479">Metal-binding</keyword>
<name>A0A0L6W0U0_9FIRM</name>
<keyword evidence="11 13" id="KW-0411">Iron-sulfur</keyword>
<evidence type="ECO:0000259" key="15">
    <source>
        <dbReference type="Pfam" id="PF14720"/>
    </source>
</evidence>
<evidence type="ECO:0000256" key="6">
    <source>
        <dbReference type="ARBA" id="ARBA00022485"/>
    </source>
</evidence>
<proteinExistence type="inferred from homology"/>
<evidence type="ECO:0000256" key="7">
    <source>
        <dbReference type="ARBA" id="ARBA00022723"/>
    </source>
</evidence>
<accession>A0A0L6W0U0</accession>
<dbReference type="InterPro" id="IPR006311">
    <property type="entry name" value="TAT_signal"/>
</dbReference>
<dbReference type="InterPro" id="IPR037024">
    <property type="entry name" value="NiFe_Hase_small_N_sf"/>
</dbReference>
<keyword evidence="10 13" id="KW-0408">Iron</keyword>
<dbReference type="PANTHER" id="PTHR30013:SF7">
    <property type="entry name" value="HYDROGENASE-2 SMALL CHAIN"/>
    <property type="match status" value="1"/>
</dbReference>
<evidence type="ECO:0000256" key="9">
    <source>
        <dbReference type="ARBA" id="ARBA00023002"/>
    </source>
</evidence>
<feature type="binding site" evidence="13">
    <location>
        <position position="291"/>
    </location>
    <ligand>
        <name>[3Fe-4S] cluster</name>
        <dbReference type="ChEBI" id="CHEBI:21137"/>
    </ligand>
</feature>
<dbReference type="AlphaFoldDB" id="A0A0L6W0U0"/>
<dbReference type="PIRSF" id="PIRSF000310">
    <property type="entry name" value="NiFe_hyd_ssu"/>
    <property type="match status" value="1"/>
</dbReference>
<dbReference type="GO" id="GO:0030313">
    <property type="term" value="C:cell envelope"/>
    <property type="evidence" value="ECO:0007669"/>
    <property type="project" value="UniProtKB-SubCell"/>
</dbReference>
<keyword evidence="17" id="KW-1185">Reference proteome</keyword>
<dbReference type="InterPro" id="IPR006137">
    <property type="entry name" value="NADH_UbQ_OxRdtase-like_20kDa"/>
</dbReference>
<feature type="binding site" evidence="13">
    <location>
        <position position="229"/>
    </location>
    <ligand>
        <name>[4Fe-4S] cluster</name>
        <dbReference type="ChEBI" id="CHEBI:49883"/>
        <label>2</label>
    </ligand>
</feature>
<evidence type="ECO:0000256" key="10">
    <source>
        <dbReference type="ARBA" id="ARBA00023004"/>
    </source>
</evidence>
<protein>
    <submittedName>
        <fullName evidence="16">Hydrogenase (NiFe) small subunit HydA</fullName>
    </submittedName>
</protein>
<feature type="domain" description="Cytochrome-c3 hydrogenase C-terminal" evidence="15">
    <location>
        <begin position="224"/>
        <end position="301"/>
    </location>
</feature>
<evidence type="ECO:0000259" key="14">
    <source>
        <dbReference type="Pfam" id="PF01058"/>
    </source>
</evidence>
<dbReference type="GO" id="GO:0046872">
    <property type="term" value="F:metal ion binding"/>
    <property type="evidence" value="ECO:0007669"/>
    <property type="project" value="UniProtKB-KW"/>
</dbReference>
<evidence type="ECO:0000256" key="11">
    <source>
        <dbReference type="ARBA" id="ARBA00023014"/>
    </source>
</evidence>
<dbReference type="InterPro" id="IPR001821">
    <property type="entry name" value="NiFe_hydrogenase_ssu"/>
</dbReference>
<feature type="binding site" evidence="13">
    <location>
        <position position="294"/>
    </location>
    <ligand>
        <name>[3Fe-4S] cluster</name>
        <dbReference type="ChEBI" id="CHEBI:21137"/>
    </ligand>
</feature>
<dbReference type="InterPro" id="IPR027394">
    <property type="entry name" value="Cytochrome-c3_hydrogenase_C"/>
</dbReference>
<dbReference type="GO" id="GO:0009055">
    <property type="term" value="F:electron transfer activity"/>
    <property type="evidence" value="ECO:0007669"/>
    <property type="project" value="TreeGrafter"/>
</dbReference>
<feature type="binding site" evidence="13">
    <location>
        <position position="60"/>
    </location>
    <ligand>
        <name>[4Fe-4S] cluster</name>
        <dbReference type="ChEBI" id="CHEBI:49883"/>
        <label>1</label>
    </ligand>
</feature>
<dbReference type="InterPro" id="IPR037148">
    <property type="entry name" value="NiFe-Hase_small_C_sf"/>
</dbReference>
<evidence type="ECO:0000313" key="16">
    <source>
        <dbReference type="EMBL" id="KNZ68998.1"/>
    </source>
</evidence>
<feature type="binding site" evidence="13">
    <location>
        <position position="257"/>
    </location>
    <ligand>
        <name>[4Fe-4S] cluster</name>
        <dbReference type="ChEBI" id="CHEBI:49883"/>
        <label>2</label>
    </ligand>
</feature>
<keyword evidence="8" id="KW-0732">Signal</keyword>
<feature type="binding site" evidence="13">
    <location>
        <position position="263"/>
    </location>
    <ligand>
        <name>[4Fe-4S] cluster</name>
        <dbReference type="ChEBI" id="CHEBI:49883"/>
        <label>2</label>
    </ligand>
</feature>
<evidence type="ECO:0000256" key="13">
    <source>
        <dbReference type="PIRSR" id="PIRSR000310-1"/>
    </source>
</evidence>
<dbReference type="GO" id="GO:0051539">
    <property type="term" value="F:4 iron, 4 sulfur cluster binding"/>
    <property type="evidence" value="ECO:0007669"/>
    <property type="project" value="UniProtKB-KW"/>
</dbReference>
<dbReference type="GO" id="GO:0009061">
    <property type="term" value="P:anaerobic respiration"/>
    <property type="evidence" value="ECO:0007669"/>
    <property type="project" value="TreeGrafter"/>
</dbReference>
<keyword evidence="9" id="KW-0560">Oxidoreductase</keyword>
<keyword evidence="6 13" id="KW-0004">4Fe-4S</keyword>
<evidence type="ECO:0000256" key="4">
    <source>
        <dbReference type="ARBA" id="ARBA00006605"/>
    </source>
</evidence>
<evidence type="ECO:0000256" key="8">
    <source>
        <dbReference type="ARBA" id="ARBA00022729"/>
    </source>
</evidence>
<feature type="binding site" evidence="13">
    <location>
        <position position="232"/>
    </location>
    <ligand>
        <name>[4Fe-4S] cluster</name>
        <dbReference type="ChEBI" id="CHEBI:49883"/>
        <label>2</label>
    </ligand>
</feature>
<dbReference type="PANTHER" id="PTHR30013">
    <property type="entry name" value="NIFE / NIFESE HYDROGENASE SMALL SUBUNIT FAMILY MEMBER"/>
    <property type="match status" value="1"/>
</dbReference>
<comment type="cofactor">
    <cofactor evidence="1">
        <name>[3Fe-4S] cluster</name>
        <dbReference type="ChEBI" id="CHEBI:21137"/>
    </cofactor>
</comment>
<dbReference type="GO" id="GO:0051538">
    <property type="term" value="F:3 iron, 4 sulfur cluster binding"/>
    <property type="evidence" value="ECO:0007669"/>
    <property type="project" value="UniProtKB-KW"/>
</dbReference>
<comment type="caution">
    <text evidence="16">The sequence shown here is derived from an EMBL/GenBank/DDBJ whole genome shotgun (WGS) entry which is preliminary data.</text>
</comment>
<sequence length="362" mass="38191">MIDLARALRKDISRRSFIKYSATLAAMLGLSDAFVPKIAAAVEGMANGKQPVIWLHGAECTGCTVSFANSHHPGVAELVLDTLSLQYHETLMAASGHVAEKALEEAMTRFKGKYILVVEGAIPVKDDGIYCRIGGKTFKSKVEEAATNAAYVVAVGTCASFGGIPAADPNPTQCKGVADVIGGTVVNIPGCPAHPDWIVGTIVSILLFNKVPELDKHGRPMPFFGKQIHENCPRRGGYEQGRFIKKFGEELPNIEGCMGAKGCRGPITYADCPHRLWNAGTNFCIAASAPCAGCVEPSFPKLPLYEPIEEVAKFIEESEASQDQGSISTFAASLGGAVAGAAAGAGAVYFAGEKAREKEGVE</sequence>
<dbReference type="RefSeq" id="WP_083436915.1">
    <property type="nucleotide sequence ID" value="NZ_LGTE01000018.1"/>
</dbReference>
<dbReference type="GO" id="GO:0008901">
    <property type="term" value="F:ferredoxin hydrogenase activity"/>
    <property type="evidence" value="ECO:0007669"/>
    <property type="project" value="InterPro"/>
</dbReference>
<dbReference type="InterPro" id="IPR019546">
    <property type="entry name" value="TAT_signal_bac_arc"/>
</dbReference>
<comment type="subcellular location">
    <subcellularLocation>
        <location evidence="3">Cell envelope</location>
    </subcellularLocation>
</comment>
<evidence type="ECO:0000256" key="1">
    <source>
        <dbReference type="ARBA" id="ARBA00001927"/>
    </source>
</evidence>
<dbReference type="SUPFAM" id="SSF56770">
    <property type="entry name" value="HydA/Nqo6-like"/>
    <property type="match status" value="1"/>
</dbReference>
<dbReference type="NCBIfam" id="TIGR01409">
    <property type="entry name" value="TAT_signal_seq"/>
    <property type="match status" value="1"/>
</dbReference>
<evidence type="ECO:0000256" key="5">
    <source>
        <dbReference type="ARBA" id="ARBA00011771"/>
    </source>
</evidence>
<dbReference type="PRINTS" id="PR00614">
    <property type="entry name" value="NIHGNASESMLL"/>
</dbReference>
<dbReference type="NCBIfam" id="TIGR00391">
    <property type="entry name" value="hydA"/>
    <property type="match status" value="1"/>
</dbReference>
<evidence type="ECO:0000256" key="2">
    <source>
        <dbReference type="ARBA" id="ARBA00001966"/>
    </source>
</evidence>
<dbReference type="Pfam" id="PF14720">
    <property type="entry name" value="NiFe_hyd_SSU_C"/>
    <property type="match status" value="1"/>
</dbReference>
<feature type="binding site" evidence="13">
    <location>
        <position position="158"/>
    </location>
    <ligand>
        <name>[4Fe-4S] cluster</name>
        <dbReference type="ChEBI" id="CHEBI:49883"/>
        <label>1</label>
    </ligand>
</feature>
<comment type="cofactor">
    <cofactor evidence="2">
        <name>[4Fe-4S] cluster</name>
        <dbReference type="ChEBI" id="CHEBI:49883"/>
    </cofactor>
</comment>
<evidence type="ECO:0000313" key="17">
    <source>
        <dbReference type="Proteomes" id="UP000037175"/>
    </source>
</evidence>
<comment type="subunit">
    <text evidence="5">Heterodimer of a large and a small subunit.</text>
</comment>
<dbReference type="EMBL" id="LGTE01000018">
    <property type="protein sequence ID" value="KNZ68998.1"/>
    <property type="molecule type" value="Genomic_DNA"/>
</dbReference>
<dbReference type="GO" id="GO:0009375">
    <property type="term" value="C:ferredoxin hydrogenase complex"/>
    <property type="evidence" value="ECO:0007669"/>
    <property type="project" value="InterPro"/>
</dbReference>
<comment type="similarity">
    <text evidence="4">Belongs to the [NiFe]/[NiFeSe] hydrogenase small subunit family.</text>
</comment>
<dbReference type="Pfam" id="PF01058">
    <property type="entry name" value="Oxidored_q6"/>
    <property type="match status" value="1"/>
</dbReference>
<feature type="binding site" evidence="13">
    <location>
        <position position="191"/>
    </location>
    <ligand>
        <name>[4Fe-4S] cluster</name>
        <dbReference type="ChEBI" id="CHEBI:49883"/>
        <label>1</label>
    </ligand>
</feature>